<dbReference type="Gene3D" id="2.40.70.10">
    <property type="entry name" value="Acid Proteases"/>
    <property type="match status" value="1"/>
</dbReference>
<dbReference type="PANTHER" id="PTHR37984">
    <property type="entry name" value="PROTEIN CBG26694"/>
    <property type="match status" value="1"/>
</dbReference>
<keyword evidence="9" id="KW-0479">Metal-binding</keyword>
<dbReference type="CDD" id="cd09274">
    <property type="entry name" value="RNase_HI_RT_Ty3"/>
    <property type="match status" value="1"/>
</dbReference>
<dbReference type="GO" id="GO:0016779">
    <property type="term" value="F:nucleotidyltransferase activity"/>
    <property type="evidence" value="ECO:0007669"/>
    <property type="project" value="UniProtKB-KW"/>
</dbReference>
<dbReference type="PANTHER" id="PTHR37984:SF5">
    <property type="entry name" value="PROTEIN NYNRIN-LIKE"/>
    <property type="match status" value="1"/>
</dbReference>
<dbReference type="CDD" id="cd00303">
    <property type="entry name" value="retropepsin_like"/>
    <property type="match status" value="1"/>
</dbReference>
<dbReference type="Gene3D" id="3.30.70.270">
    <property type="match status" value="2"/>
</dbReference>
<dbReference type="InterPro" id="IPR005162">
    <property type="entry name" value="Retrotrans_gag_dom"/>
</dbReference>
<dbReference type="OrthoDB" id="8067401at2759"/>
<evidence type="ECO:0000256" key="9">
    <source>
        <dbReference type="PROSITE-ProRule" id="PRU00047"/>
    </source>
</evidence>
<feature type="domain" description="CCHC-type" evidence="11">
    <location>
        <begin position="367"/>
        <end position="383"/>
    </location>
</feature>
<keyword evidence="6" id="KW-0378">Hydrolase</keyword>
<keyword evidence="5" id="KW-0064">Aspartyl protease</keyword>
<proteinExistence type="predicted"/>
<sequence>MSKLSDFVNVRENLRKSRKECILALHKYVFECEGDRKNRQRLREFEGFIFDECDGAYTQKLAYIKQNLAEVDLASICGVLCLNYKSDNMVDHIFQNLRKGNLLAADKDDDDNENDDNEEDDESEDGDENNDDEDENKNNKNKDEGFESCCEVNVASGSNYAQEGARQVYVQQPRFAVSFRDIEDTIRPYDGNEKFPIQNWINDFEEVAALMQWDDLQKLIYAKKSMKGLAKTFINSERGLNTWSRLKKALSEEFESTVNSAEVHKQLTDRKMKEKESVHEYFLQMKELASRANIDESSLISYVIDGIRDLSVNKAILYGTENIKQFKEKLKCYEKMRSNGKQEVEQRGVYKQKKIVDSVDAEKKEVRCFNCGVKGHKSVECKNKEKGTKCFKCNEFGHIGKNCPKSKTDNFKQVNTRILRESVMHKKVEVGKYNFEALFDTGSKFNIITNKVYMSIGKPTLQSVNVCLVGFGDSKGENKIKPMGSVKHEISIDNEKYSLNFMVVPDKYLDVDILLGEDFCAKATITISAHGLSFKKTEKDICEDEVKLLKIDISNDESLNIGENASIDAQNTIRGLIGNYKPIKSKSPNIIMNIILKDETPIYSTPRRLPLAERYKVDEIIEQWLKDGVIEHSNSEFCSPIVLVKKRDGSPRLCVDFRKINKVMVKDRFPLPLIEDQLDRLQNAKIFSTIDLKNGFFHVPIAETSKKYTSFITHNGQYQFCKVPFGLSNSPSVFQKYINAIFREVTRRGIALPYIDDIIVPGDDEKEALNNLIEVINICKDYGLEINLKKCNFLKQKVEFLGYIIENQKISPSPNKVDALKKYKMPKTIKQVQSFLGLAGYFRKFIPNFSLVAKPLSDLVKQNKKFEIGKEQVVAFETLKKLLGQNPVLSIFNQNFETEVHTDASIDGYGAVLLQKSPDDGHLHPVYYMSRKTTDAERKYSSYELEILAVIEALKKFRVYLLGLHF</sequence>
<dbReference type="FunFam" id="3.30.70.270:FF:000026">
    <property type="entry name" value="Transposon Ty3-G Gag-Pol polyprotein"/>
    <property type="match status" value="1"/>
</dbReference>
<dbReference type="Pfam" id="PF00078">
    <property type="entry name" value="RVT_1"/>
    <property type="match status" value="1"/>
</dbReference>
<protein>
    <submittedName>
        <fullName evidence="13">Retrovirus-related Pol polyprotein from transposon 17.6</fullName>
    </submittedName>
</protein>
<dbReference type="SUPFAM" id="SSF50630">
    <property type="entry name" value="Acid proteases"/>
    <property type="match status" value="1"/>
</dbReference>
<keyword evidence="2" id="KW-0808">Transferase</keyword>
<keyword evidence="9" id="KW-0862">Zinc</keyword>
<dbReference type="Pfam" id="PF00098">
    <property type="entry name" value="zf-CCHC"/>
    <property type="match status" value="2"/>
</dbReference>
<evidence type="ECO:0000256" key="4">
    <source>
        <dbReference type="ARBA" id="ARBA00022722"/>
    </source>
</evidence>
<keyword evidence="8" id="KW-0511">Multifunctional enzyme</keyword>
<evidence type="ECO:0000256" key="10">
    <source>
        <dbReference type="SAM" id="MobiDB-lite"/>
    </source>
</evidence>
<dbReference type="Pfam" id="PF03732">
    <property type="entry name" value="Retrotrans_gag"/>
    <property type="match status" value="1"/>
</dbReference>
<evidence type="ECO:0000256" key="7">
    <source>
        <dbReference type="ARBA" id="ARBA00023125"/>
    </source>
</evidence>
<dbReference type="PROSITE" id="PS50158">
    <property type="entry name" value="ZF_CCHC"/>
    <property type="match status" value="2"/>
</dbReference>
<dbReference type="InterPro" id="IPR043128">
    <property type="entry name" value="Rev_trsase/Diguanyl_cyclase"/>
</dbReference>
<dbReference type="InterPro" id="IPR036875">
    <property type="entry name" value="Znf_CCHC_sf"/>
</dbReference>
<dbReference type="SUPFAM" id="SSF56672">
    <property type="entry name" value="DNA/RNA polymerases"/>
    <property type="match status" value="1"/>
</dbReference>
<evidence type="ECO:0000313" key="13">
    <source>
        <dbReference type="EMBL" id="JAI29287.1"/>
    </source>
</evidence>
<dbReference type="InterPro" id="IPR000477">
    <property type="entry name" value="RT_dom"/>
</dbReference>
<dbReference type="InterPro" id="IPR021109">
    <property type="entry name" value="Peptidase_aspartic_dom_sf"/>
</dbReference>
<evidence type="ECO:0000256" key="3">
    <source>
        <dbReference type="ARBA" id="ARBA00022695"/>
    </source>
</evidence>
<dbReference type="GO" id="GO:0006508">
    <property type="term" value="P:proteolysis"/>
    <property type="evidence" value="ECO:0007669"/>
    <property type="project" value="UniProtKB-KW"/>
</dbReference>
<dbReference type="CDD" id="cd01647">
    <property type="entry name" value="RT_LTR"/>
    <property type="match status" value="1"/>
</dbReference>
<keyword evidence="6" id="KW-0255">Endonuclease</keyword>
<dbReference type="GO" id="GO:0071897">
    <property type="term" value="P:DNA biosynthetic process"/>
    <property type="evidence" value="ECO:0007669"/>
    <property type="project" value="UniProtKB-ARBA"/>
</dbReference>
<dbReference type="AlphaFoldDB" id="A0A0K8URI1"/>
<dbReference type="InterPro" id="IPR050951">
    <property type="entry name" value="Retrovirus_Pol_polyprotein"/>
</dbReference>
<evidence type="ECO:0000256" key="2">
    <source>
        <dbReference type="ARBA" id="ARBA00022679"/>
    </source>
</evidence>
<feature type="compositionally biased region" description="Acidic residues" evidence="10">
    <location>
        <begin position="107"/>
        <end position="135"/>
    </location>
</feature>
<dbReference type="GO" id="GO:0003677">
    <property type="term" value="F:DNA binding"/>
    <property type="evidence" value="ECO:0007669"/>
    <property type="project" value="UniProtKB-KW"/>
</dbReference>
<dbReference type="SMART" id="SM00343">
    <property type="entry name" value="ZnF_C2HC"/>
    <property type="match status" value="2"/>
</dbReference>
<dbReference type="Gene3D" id="3.10.10.10">
    <property type="entry name" value="HIV Type 1 Reverse Transcriptase, subunit A, domain 1"/>
    <property type="match status" value="1"/>
</dbReference>
<keyword evidence="1" id="KW-0645">Protease</keyword>
<keyword evidence="9" id="KW-0863">Zinc-finger</keyword>
<dbReference type="GO" id="GO:0008270">
    <property type="term" value="F:zinc ion binding"/>
    <property type="evidence" value="ECO:0007669"/>
    <property type="project" value="UniProtKB-KW"/>
</dbReference>
<organism evidence="13">
    <name type="scientific">Bactrocera latifrons</name>
    <name type="common">Malaysian fruit fly</name>
    <name type="synonym">Chaetodacus latifrons</name>
    <dbReference type="NCBI Taxonomy" id="174628"/>
    <lineage>
        <taxon>Eukaryota</taxon>
        <taxon>Metazoa</taxon>
        <taxon>Ecdysozoa</taxon>
        <taxon>Arthropoda</taxon>
        <taxon>Hexapoda</taxon>
        <taxon>Insecta</taxon>
        <taxon>Pterygota</taxon>
        <taxon>Neoptera</taxon>
        <taxon>Endopterygota</taxon>
        <taxon>Diptera</taxon>
        <taxon>Brachycera</taxon>
        <taxon>Muscomorpha</taxon>
        <taxon>Tephritoidea</taxon>
        <taxon>Tephritidae</taxon>
        <taxon>Bactrocera</taxon>
        <taxon>Bactrocera</taxon>
    </lineage>
</organism>
<accession>A0A0K8URI1</accession>
<evidence type="ECO:0000256" key="8">
    <source>
        <dbReference type="ARBA" id="ARBA00023268"/>
    </source>
</evidence>
<keyword evidence="4" id="KW-0540">Nuclease</keyword>
<dbReference type="PROSITE" id="PS50878">
    <property type="entry name" value="RT_POL"/>
    <property type="match status" value="1"/>
</dbReference>
<feature type="domain" description="CCHC-type" evidence="11">
    <location>
        <begin position="389"/>
        <end position="405"/>
    </location>
</feature>
<feature type="non-terminal residue" evidence="13">
    <location>
        <position position="966"/>
    </location>
</feature>
<dbReference type="InterPro" id="IPR001878">
    <property type="entry name" value="Znf_CCHC"/>
</dbReference>
<evidence type="ECO:0000259" key="11">
    <source>
        <dbReference type="PROSITE" id="PS50158"/>
    </source>
</evidence>
<dbReference type="Gene3D" id="4.10.60.10">
    <property type="entry name" value="Zinc finger, CCHC-type"/>
    <property type="match status" value="1"/>
</dbReference>
<keyword evidence="3" id="KW-0548">Nucleotidyltransferase</keyword>
<dbReference type="InterPro" id="IPR041577">
    <property type="entry name" value="RT_RNaseH_2"/>
</dbReference>
<name>A0A0K8URI1_BACLA</name>
<dbReference type="GO" id="GO:0004190">
    <property type="term" value="F:aspartic-type endopeptidase activity"/>
    <property type="evidence" value="ECO:0007669"/>
    <property type="project" value="UniProtKB-KW"/>
</dbReference>
<reference evidence="13" key="1">
    <citation type="submission" date="2015-06" db="EMBL/GenBank/DDBJ databases">
        <authorList>
            <person name="Hoefler B.C."/>
            <person name="Straight P.D."/>
        </authorList>
    </citation>
    <scope>NUCLEOTIDE SEQUENCE</scope>
</reference>
<dbReference type="EMBL" id="GDHF01023027">
    <property type="protein sequence ID" value="JAI29287.1"/>
    <property type="molecule type" value="Transcribed_RNA"/>
</dbReference>
<dbReference type="InterPro" id="IPR043502">
    <property type="entry name" value="DNA/RNA_pol_sf"/>
</dbReference>
<feature type="region of interest" description="Disordered" evidence="10">
    <location>
        <begin position="105"/>
        <end position="143"/>
    </location>
</feature>
<evidence type="ECO:0000259" key="12">
    <source>
        <dbReference type="PROSITE" id="PS50878"/>
    </source>
</evidence>
<keyword evidence="7" id="KW-0238">DNA-binding</keyword>
<dbReference type="Pfam" id="PF17919">
    <property type="entry name" value="RT_RNaseH_2"/>
    <property type="match status" value="1"/>
</dbReference>
<dbReference type="SUPFAM" id="SSF57756">
    <property type="entry name" value="Retrovirus zinc finger-like domains"/>
    <property type="match status" value="1"/>
</dbReference>
<evidence type="ECO:0000256" key="5">
    <source>
        <dbReference type="ARBA" id="ARBA00022750"/>
    </source>
</evidence>
<dbReference type="GO" id="GO:0004519">
    <property type="term" value="F:endonuclease activity"/>
    <property type="evidence" value="ECO:0007669"/>
    <property type="project" value="UniProtKB-KW"/>
</dbReference>
<gene>
    <name evidence="13" type="primary">pol_351</name>
    <name evidence="13" type="ORF">c0_g1_i1</name>
</gene>
<feature type="domain" description="Reverse transcriptase" evidence="12">
    <location>
        <begin position="625"/>
        <end position="805"/>
    </location>
</feature>
<evidence type="ECO:0000256" key="1">
    <source>
        <dbReference type="ARBA" id="ARBA00022670"/>
    </source>
</evidence>
<evidence type="ECO:0000256" key="6">
    <source>
        <dbReference type="ARBA" id="ARBA00022759"/>
    </source>
</evidence>